<dbReference type="Gene3D" id="1.10.10.10">
    <property type="entry name" value="Winged helix-like DNA-binding domain superfamily/Winged helix DNA-binding domain"/>
    <property type="match status" value="1"/>
</dbReference>
<evidence type="ECO:0008006" key="3">
    <source>
        <dbReference type="Google" id="ProtNLM"/>
    </source>
</evidence>
<dbReference type="Proteomes" id="UP001501414">
    <property type="component" value="Unassembled WGS sequence"/>
</dbReference>
<keyword evidence="2" id="KW-1185">Reference proteome</keyword>
<proteinExistence type="predicted"/>
<dbReference type="EMBL" id="BAAAJK010000033">
    <property type="protein sequence ID" value="GAA1396090.1"/>
    <property type="molecule type" value="Genomic_DNA"/>
</dbReference>
<sequence>MEEKSCAVCGRRIEWRRRWADDWTEVRYCSAACRRRGVRQVDRDLEAAITELLARRAGGATICPSEAARRVAPDGWRELMEPARMAARRLVVAGRVEIVARGAVVDPSTAKGPIRIRRAR</sequence>
<dbReference type="Pfam" id="PF11625">
    <property type="entry name" value="DUF3253"/>
    <property type="match status" value="1"/>
</dbReference>
<dbReference type="InterPro" id="IPR017136">
    <property type="entry name" value="UCP037205"/>
</dbReference>
<dbReference type="Pfam" id="PF10013">
    <property type="entry name" value="DUF2256"/>
    <property type="match status" value="1"/>
</dbReference>
<dbReference type="InterPro" id="IPR036388">
    <property type="entry name" value="WH-like_DNA-bd_sf"/>
</dbReference>
<dbReference type="RefSeq" id="WP_344026071.1">
    <property type="nucleotide sequence ID" value="NZ_BAAAJK010000033.1"/>
</dbReference>
<name>A0ABP4IQB9_9PSEU</name>
<gene>
    <name evidence="1" type="ORF">GCM10009613_46750</name>
</gene>
<accession>A0ABP4IQB9</accession>
<evidence type="ECO:0000313" key="1">
    <source>
        <dbReference type="EMBL" id="GAA1396090.1"/>
    </source>
</evidence>
<dbReference type="InterPro" id="IPR036390">
    <property type="entry name" value="WH_DNA-bd_sf"/>
</dbReference>
<dbReference type="SUPFAM" id="SSF46785">
    <property type="entry name" value="Winged helix' DNA-binding domain"/>
    <property type="match status" value="1"/>
</dbReference>
<protein>
    <recommendedName>
        <fullName evidence="3">DUF2256 and DUF3253 domain-containing protein</fullName>
    </recommendedName>
</protein>
<comment type="caution">
    <text evidence="1">The sequence shown here is derived from an EMBL/GenBank/DDBJ whole genome shotgun (WGS) entry which is preliminary data.</text>
</comment>
<reference evidence="2" key="1">
    <citation type="journal article" date="2019" name="Int. J. Syst. Evol. Microbiol.">
        <title>The Global Catalogue of Microorganisms (GCM) 10K type strain sequencing project: providing services to taxonomists for standard genome sequencing and annotation.</title>
        <authorList>
            <consortium name="The Broad Institute Genomics Platform"/>
            <consortium name="The Broad Institute Genome Sequencing Center for Infectious Disease"/>
            <person name="Wu L."/>
            <person name="Ma J."/>
        </authorList>
    </citation>
    <scope>NUCLEOTIDE SEQUENCE [LARGE SCALE GENOMIC DNA]</scope>
    <source>
        <strain evidence="2">JCM 11896</strain>
    </source>
</reference>
<dbReference type="InterPro" id="IPR021660">
    <property type="entry name" value="DUF3253"/>
</dbReference>
<evidence type="ECO:0000313" key="2">
    <source>
        <dbReference type="Proteomes" id="UP001501414"/>
    </source>
</evidence>
<organism evidence="1 2">
    <name type="scientific">Pseudonocardia kongjuensis</name>
    <dbReference type="NCBI Taxonomy" id="102227"/>
    <lineage>
        <taxon>Bacteria</taxon>
        <taxon>Bacillati</taxon>
        <taxon>Actinomycetota</taxon>
        <taxon>Actinomycetes</taxon>
        <taxon>Pseudonocardiales</taxon>
        <taxon>Pseudonocardiaceae</taxon>
        <taxon>Pseudonocardia</taxon>
    </lineage>
</organism>